<keyword evidence="1" id="KW-0812">Transmembrane</keyword>
<evidence type="ECO:0000256" key="1">
    <source>
        <dbReference type="SAM" id="Phobius"/>
    </source>
</evidence>
<keyword evidence="3" id="KW-1185">Reference proteome</keyword>
<evidence type="ECO:0008006" key="4">
    <source>
        <dbReference type="Google" id="ProtNLM"/>
    </source>
</evidence>
<feature type="transmembrane region" description="Helical" evidence="1">
    <location>
        <begin position="201"/>
        <end position="218"/>
    </location>
</feature>
<name>A0ABT0F6P4_9PSED</name>
<feature type="transmembrane region" description="Helical" evidence="1">
    <location>
        <begin position="280"/>
        <end position="302"/>
    </location>
</feature>
<feature type="transmembrane region" description="Helical" evidence="1">
    <location>
        <begin position="12"/>
        <end position="31"/>
    </location>
</feature>
<feature type="transmembrane region" description="Helical" evidence="1">
    <location>
        <begin position="308"/>
        <end position="331"/>
    </location>
</feature>
<dbReference type="EMBL" id="JAKNRW010000040">
    <property type="protein sequence ID" value="MCK1793686.1"/>
    <property type="molecule type" value="Genomic_DNA"/>
</dbReference>
<protein>
    <recommendedName>
        <fullName evidence="4">Polysaccharide biosynthesis protein</fullName>
    </recommendedName>
</protein>
<comment type="caution">
    <text evidence="2">The sequence shown here is derived from an EMBL/GenBank/DDBJ whole genome shotgun (WGS) entry which is preliminary data.</text>
</comment>
<accession>A0ABT0F6P4</accession>
<feature type="transmembrane region" description="Helical" evidence="1">
    <location>
        <begin position="367"/>
        <end position="390"/>
    </location>
</feature>
<feature type="transmembrane region" description="Helical" evidence="1">
    <location>
        <begin position="343"/>
        <end position="361"/>
    </location>
</feature>
<dbReference type="RefSeq" id="WP_247293881.1">
    <property type="nucleotide sequence ID" value="NZ_JAKNRW010000040.1"/>
</dbReference>
<keyword evidence="1" id="KW-1133">Transmembrane helix</keyword>
<feature type="transmembrane region" description="Helical" evidence="1">
    <location>
        <begin position="142"/>
        <end position="163"/>
    </location>
</feature>
<organism evidence="2 3">
    <name type="scientific">Pseudomonas violetae</name>
    <dbReference type="NCBI Taxonomy" id="2915813"/>
    <lineage>
        <taxon>Bacteria</taxon>
        <taxon>Pseudomonadati</taxon>
        <taxon>Pseudomonadota</taxon>
        <taxon>Gammaproteobacteria</taxon>
        <taxon>Pseudomonadales</taxon>
        <taxon>Pseudomonadaceae</taxon>
        <taxon>Pseudomonas</taxon>
    </lineage>
</organism>
<evidence type="ECO:0000313" key="2">
    <source>
        <dbReference type="EMBL" id="MCK1793686.1"/>
    </source>
</evidence>
<feature type="transmembrane region" description="Helical" evidence="1">
    <location>
        <begin position="43"/>
        <end position="61"/>
    </location>
</feature>
<feature type="transmembrane region" description="Helical" evidence="1">
    <location>
        <begin position="82"/>
        <end position="105"/>
    </location>
</feature>
<keyword evidence="1" id="KW-0472">Membrane</keyword>
<feature type="transmembrane region" description="Helical" evidence="1">
    <location>
        <begin position="169"/>
        <end position="189"/>
    </location>
</feature>
<feature type="transmembrane region" description="Helical" evidence="1">
    <location>
        <begin position="111"/>
        <end position="130"/>
    </location>
</feature>
<sequence length="395" mass="43882">MKAILSKSTSHLSFLIMCAGSGVLFLSNILAKNFLSTQDYLSLSYIITITTILSSFALGGMEQLIIRFGTNDNNKITIDKTSSICIIAALITAILISPITINIIFPNSLSIVWIFLLTLSFCLALINYNISRIKSRFIEAQISSNAWKFALFSGVAACILWPSNDFENTLLSLIAGAAIFNIYLSIINIKSLTITRNQSSTLSTGLAFSFSLAIMTVLGTFDRVLAEKFSGPSLFTEYVYFSMILIYPFNMIASYIGFREAVIFKTNFSKNLIRQKAWKLLIKISFLFLLFGGCVYSLSSFINLKLTWLNMLLCYLLICTKCIYSIFSAVMGSRASASEIWKSNLFSAAAIIAISGIYFSLSQEVTLNSLLSLFIALWASRTIIFTYMVFSNENA</sequence>
<proteinExistence type="predicted"/>
<feature type="transmembrane region" description="Helical" evidence="1">
    <location>
        <begin position="238"/>
        <end position="259"/>
    </location>
</feature>
<evidence type="ECO:0000313" key="3">
    <source>
        <dbReference type="Proteomes" id="UP001299876"/>
    </source>
</evidence>
<dbReference type="Proteomes" id="UP001299876">
    <property type="component" value="Unassembled WGS sequence"/>
</dbReference>
<gene>
    <name evidence="2" type="ORF">L9059_26625</name>
</gene>
<reference evidence="2 3" key="1">
    <citation type="submission" date="2022-02" db="EMBL/GenBank/DDBJ databases">
        <title>Comparative genomics of the first Antarctic Pseudomonas spp. capable of biotransforming 2,4,6-Trinitrotoluene.</title>
        <authorList>
            <person name="Cabrera M.A."/>
            <person name="Marquez S.L."/>
            <person name="Perez-Donoso J.M."/>
        </authorList>
    </citation>
    <scope>NUCLEOTIDE SEQUENCE [LARGE SCALE GENOMIC DNA]</scope>
    <source>
        <strain evidence="2 3">TNT19</strain>
    </source>
</reference>